<name>A0A085VEY9_PSESX</name>
<evidence type="ECO:0000313" key="2">
    <source>
        <dbReference type="Proteomes" id="UP000028643"/>
    </source>
</evidence>
<evidence type="ECO:0000313" key="1">
    <source>
        <dbReference type="EMBL" id="KFE54002.1"/>
    </source>
</evidence>
<comment type="caution">
    <text evidence="1">The sequence shown here is derived from an EMBL/GenBank/DDBJ whole genome shotgun (WGS) entry which is preliminary data.</text>
</comment>
<dbReference type="RefSeq" id="WP_047572450.1">
    <property type="nucleotide sequence ID" value="NZ_JPQT01000063.1"/>
</dbReference>
<dbReference type="AlphaFoldDB" id="A0A085VEY9"/>
<gene>
    <name evidence="1" type="ORF">IV02_04450</name>
</gene>
<sequence length="165" mass="19269">MNLYTNHNAFIQAVALGDFKSVLIEHAEQPIDKLALAGIQSLVRSIKKTSEDFRIVLLGKLTESNLTSKYIYAHHSNIPDENNEMTFHIEEFRCDLKNGNVIANQGRLHTEHDEFTLKINNVECCISYLYYMYEYLKFSNDHTFVEFLHSPHFEEAYKITNLLDY</sequence>
<organism evidence="1 2">
    <name type="scientific">Pseudomonas syringae</name>
    <dbReference type="NCBI Taxonomy" id="317"/>
    <lineage>
        <taxon>Bacteria</taxon>
        <taxon>Pseudomonadati</taxon>
        <taxon>Pseudomonadota</taxon>
        <taxon>Gammaproteobacteria</taxon>
        <taxon>Pseudomonadales</taxon>
        <taxon>Pseudomonadaceae</taxon>
        <taxon>Pseudomonas</taxon>
    </lineage>
</organism>
<dbReference type="Proteomes" id="UP000028643">
    <property type="component" value="Unassembled WGS sequence"/>
</dbReference>
<reference evidence="1 2" key="1">
    <citation type="submission" date="2014-07" db="EMBL/GenBank/DDBJ databases">
        <title>Draft Genome Sequences of Environmental Pseudomonas syringae strains.</title>
        <authorList>
            <person name="Baltrus D.A."/>
            <person name="Berge O."/>
            <person name="Morris C."/>
        </authorList>
    </citation>
    <scope>NUCLEOTIDE SEQUENCE [LARGE SCALE GENOMIC DNA]</scope>
    <source>
        <strain evidence="1 2">CEB003</strain>
    </source>
</reference>
<protein>
    <submittedName>
        <fullName evidence="1">Uncharacterized protein</fullName>
    </submittedName>
</protein>
<dbReference type="EMBL" id="JPQT01000063">
    <property type="protein sequence ID" value="KFE54002.1"/>
    <property type="molecule type" value="Genomic_DNA"/>
</dbReference>
<dbReference type="PATRIC" id="fig|317.174.peg.903"/>
<proteinExistence type="predicted"/>
<accession>A0A085VEY9</accession>